<keyword evidence="6" id="KW-0812">Transmembrane</keyword>
<keyword evidence="4 9" id="KW-0067">ATP-binding</keyword>
<accession>A0A6A0BCY6</accession>
<sequence length="499" mass="56079">MADYRRKNRHSERKNKRERRVSTEEQRITATVESQATSQPFPVQEKSPQVTNQKSNAKLKVKASLISKKFELSQNEKFKEKFSIGKKKSGIKDFWALRNINFEVYDGEAIGIVGLNGSGKSTLLNILDKTLSSTTGELEINGEVSYIAINAGLKIGLTGRDNIRLKGTMMGMSKKEIAAKMAEIIEFSELGPFIDRPVKDYSSGMRSKLAFAIAVNQDPDILIIDEALSVGDSTFAAKSANKMFEFREKGKTIFVVSHNAGQIQKWTDKVVWLHYGEVKEYGATADVLPRYQAFINWFNRLPNEQQEQYKIERRQEQMDYSIEILRKEVVDNASTPEIGQRSLRTIDKTLAKNKFKTRLSIPSKMIMMLCIFAMMLAIVMSVKGWTFEGLMKPKVVSPVKVPKPVPPLMAKESSVAESEFETRPETRPETFDYVVKEGESIGGIATTFGLSMQEVLALNPELDLELAIAPGFIVKLPKSLERQAVPVETTTESLPITPE</sequence>
<dbReference type="PROSITE" id="PS50893">
    <property type="entry name" value="ABC_TRANSPORTER_2"/>
    <property type="match status" value="1"/>
</dbReference>
<dbReference type="GO" id="GO:0016887">
    <property type="term" value="F:ATP hydrolysis activity"/>
    <property type="evidence" value="ECO:0007669"/>
    <property type="project" value="InterPro"/>
</dbReference>
<comment type="similarity">
    <text evidence="1">Belongs to the ABC transporter superfamily.</text>
</comment>
<dbReference type="SMART" id="SM00257">
    <property type="entry name" value="LysM"/>
    <property type="match status" value="1"/>
</dbReference>
<dbReference type="EMBL" id="BLLI01000017">
    <property type="protein sequence ID" value="GFH42251.1"/>
    <property type="molecule type" value="Genomic_DNA"/>
</dbReference>
<comment type="caution">
    <text evidence="9">The sequence shown here is derived from an EMBL/GenBank/DDBJ whole genome shotgun (WGS) entry which is preliminary data.</text>
</comment>
<feature type="domain" description="LysM" evidence="8">
    <location>
        <begin position="431"/>
        <end position="476"/>
    </location>
</feature>
<dbReference type="InterPro" id="IPR018392">
    <property type="entry name" value="LysM"/>
</dbReference>
<feature type="region of interest" description="Disordered" evidence="5">
    <location>
        <begin position="1"/>
        <end position="55"/>
    </location>
</feature>
<keyword evidence="6" id="KW-0472">Membrane</keyword>
<dbReference type="InterPro" id="IPR015860">
    <property type="entry name" value="ABC_transpr_TagH-like"/>
</dbReference>
<gene>
    <name evidence="9" type="primary">tagH</name>
    <name evidence="9" type="ORF">Hs30E_08020</name>
</gene>
<evidence type="ECO:0000259" key="8">
    <source>
        <dbReference type="PROSITE" id="PS51782"/>
    </source>
</evidence>
<feature type="compositionally biased region" description="Polar residues" evidence="5">
    <location>
        <begin position="28"/>
        <end position="55"/>
    </location>
</feature>
<dbReference type="AlphaFoldDB" id="A0A6A0BCY6"/>
<dbReference type="GO" id="GO:0016020">
    <property type="term" value="C:membrane"/>
    <property type="evidence" value="ECO:0007669"/>
    <property type="project" value="InterPro"/>
</dbReference>
<evidence type="ECO:0000256" key="3">
    <source>
        <dbReference type="ARBA" id="ARBA00022741"/>
    </source>
</evidence>
<dbReference type="GO" id="GO:0005524">
    <property type="term" value="F:ATP binding"/>
    <property type="evidence" value="ECO:0007669"/>
    <property type="project" value="UniProtKB-KW"/>
</dbReference>
<feature type="transmembrane region" description="Helical" evidence="6">
    <location>
        <begin position="365"/>
        <end position="385"/>
    </location>
</feature>
<dbReference type="InterPro" id="IPR027417">
    <property type="entry name" value="P-loop_NTPase"/>
</dbReference>
<feature type="domain" description="ABC transporter" evidence="7">
    <location>
        <begin position="79"/>
        <end position="300"/>
    </location>
</feature>
<dbReference type="Gene3D" id="3.10.350.10">
    <property type="entry name" value="LysM domain"/>
    <property type="match status" value="1"/>
</dbReference>
<evidence type="ECO:0000256" key="6">
    <source>
        <dbReference type="SAM" id="Phobius"/>
    </source>
</evidence>
<dbReference type="RefSeq" id="WP_172208206.1">
    <property type="nucleotide sequence ID" value="NZ_BLLI01000017.1"/>
</dbReference>
<dbReference type="Gene3D" id="3.40.50.300">
    <property type="entry name" value="P-loop containing nucleotide triphosphate hydrolases"/>
    <property type="match status" value="1"/>
</dbReference>
<feature type="compositionally biased region" description="Basic residues" evidence="5">
    <location>
        <begin position="1"/>
        <end position="19"/>
    </location>
</feature>
<evidence type="ECO:0000313" key="10">
    <source>
        <dbReference type="Proteomes" id="UP000480303"/>
    </source>
</evidence>
<evidence type="ECO:0000313" key="9">
    <source>
        <dbReference type="EMBL" id="GFH42251.1"/>
    </source>
</evidence>
<organism evidence="9 10">
    <name type="scientific">Pseudolactococcus hodotermopsidis</name>
    <dbReference type="NCBI Taxonomy" id="2709157"/>
    <lineage>
        <taxon>Bacteria</taxon>
        <taxon>Bacillati</taxon>
        <taxon>Bacillota</taxon>
        <taxon>Bacilli</taxon>
        <taxon>Lactobacillales</taxon>
        <taxon>Streptococcaceae</taxon>
        <taxon>Pseudolactococcus</taxon>
    </lineage>
</organism>
<evidence type="ECO:0000256" key="5">
    <source>
        <dbReference type="SAM" id="MobiDB-lite"/>
    </source>
</evidence>
<keyword evidence="6" id="KW-1133">Transmembrane helix</keyword>
<dbReference type="CDD" id="cd03220">
    <property type="entry name" value="ABC_KpsT_Wzt"/>
    <property type="match status" value="1"/>
</dbReference>
<dbReference type="PANTHER" id="PTHR46743">
    <property type="entry name" value="TEICHOIC ACIDS EXPORT ATP-BINDING PROTEIN TAGH"/>
    <property type="match status" value="1"/>
</dbReference>
<dbReference type="InterPro" id="IPR050683">
    <property type="entry name" value="Bact_Polysacc_Export_ATP-bd"/>
</dbReference>
<dbReference type="InterPro" id="IPR003593">
    <property type="entry name" value="AAA+_ATPase"/>
</dbReference>
<evidence type="ECO:0000256" key="1">
    <source>
        <dbReference type="ARBA" id="ARBA00005417"/>
    </source>
</evidence>
<dbReference type="CDD" id="cd00118">
    <property type="entry name" value="LysM"/>
    <property type="match status" value="1"/>
</dbReference>
<dbReference type="PROSITE" id="PS51782">
    <property type="entry name" value="LYSM"/>
    <property type="match status" value="1"/>
</dbReference>
<dbReference type="InterPro" id="IPR036779">
    <property type="entry name" value="LysM_dom_sf"/>
</dbReference>
<dbReference type="SUPFAM" id="SSF52540">
    <property type="entry name" value="P-loop containing nucleoside triphosphate hydrolases"/>
    <property type="match status" value="1"/>
</dbReference>
<dbReference type="Pfam" id="PF00005">
    <property type="entry name" value="ABC_tran"/>
    <property type="match status" value="1"/>
</dbReference>
<dbReference type="Proteomes" id="UP000480303">
    <property type="component" value="Unassembled WGS sequence"/>
</dbReference>
<reference evidence="9 10" key="1">
    <citation type="submission" date="2020-02" db="EMBL/GenBank/DDBJ databases">
        <title>Draft genome sequence of Lactococcus sp. Hs30E4-3.</title>
        <authorList>
            <person name="Noda S."/>
            <person name="Yuki M."/>
            <person name="Ohkuma M."/>
        </authorList>
    </citation>
    <scope>NUCLEOTIDE SEQUENCE [LARGE SCALE GENOMIC DNA]</scope>
    <source>
        <strain evidence="9 10">Hs30E4-3</strain>
    </source>
</reference>
<keyword evidence="2" id="KW-0813">Transport</keyword>
<dbReference type="PROSITE" id="PS00211">
    <property type="entry name" value="ABC_TRANSPORTER_1"/>
    <property type="match status" value="1"/>
</dbReference>
<dbReference type="Pfam" id="PF01476">
    <property type="entry name" value="LysM"/>
    <property type="match status" value="1"/>
</dbReference>
<keyword evidence="10" id="KW-1185">Reference proteome</keyword>
<dbReference type="GO" id="GO:0140359">
    <property type="term" value="F:ABC-type transporter activity"/>
    <property type="evidence" value="ECO:0007669"/>
    <property type="project" value="InterPro"/>
</dbReference>
<evidence type="ECO:0000259" key="7">
    <source>
        <dbReference type="PROSITE" id="PS50893"/>
    </source>
</evidence>
<evidence type="ECO:0000256" key="4">
    <source>
        <dbReference type="ARBA" id="ARBA00022840"/>
    </source>
</evidence>
<keyword evidence="3" id="KW-0547">Nucleotide-binding</keyword>
<proteinExistence type="inferred from homology"/>
<dbReference type="PANTHER" id="PTHR46743:SF2">
    <property type="entry name" value="TEICHOIC ACIDS EXPORT ATP-BINDING PROTEIN TAGH"/>
    <property type="match status" value="1"/>
</dbReference>
<name>A0A6A0BCY6_9LACT</name>
<dbReference type="InterPro" id="IPR003439">
    <property type="entry name" value="ABC_transporter-like_ATP-bd"/>
</dbReference>
<dbReference type="SUPFAM" id="SSF54106">
    <property type="entry name" value="LysM domain"/>
    <property type="match status" value="1"/>
</dbReference>
<dbReference type="InterPro" id="IPR017871">
    <property type="entry name" value="ABC_transporter-like_CS"/>
</dbReference>
<dbReference type="SMART" id="SM00382">
    <property type="entry name" value="AAA"/>
    <property type="match status" value="1"/>
</dbReference>
<protein>
    <submittedName>
        <fullName evidence="9">Teichoic acids export ATP-binding protein TagH</fullName>
    </submittedName>
</protein>
<evidence type="ECO:0000256" key="2">
    <source>
        <dbReference type="ARBA" id="ARBA00022448"/>
    </source>
</evidence>